<dbReference type="Pfam" id="PF02458">
    <property type="entry name" value="Transferase"/>
    <property type="match status" value="1"/>
</dbReference>
<reference evidence="3" key="1">
    <citation type="submission" date="2025-08" db="UniProtKB">
        <authorList>
            <consortium name="RefSeq"/>
        </authorList>
    </citation>
    <scope>IDENTIFICATION</scope>
    <source>
        <tissue evidence="3">Etiolated seedlings</tissue>
    </source>
</reference>
<dbReference type="AlphaFoldDB" id="A0A1S2Z2L6"/>
<sequence length="440" mass="50495">MSKSIDLPDCYNYKPPVTITPCAPTPNHSLYLSNLDDLMYVRLYMHYVYIFKKSVEVDTLKSSLSRVLVDYYPVAGRLRTSSEDENKLVVDCNGEGVLFAEASMDITAEELLLPCMTQHKSFKKLKCKGNTKFFLDTPLLLIQVTKLSCGGMILYISLNHVLWDGTGKSQFLNDWAYLTKNSNSNLTIKPYHNREILKTREPPQIKFPHPVYIKEPEDTNPERNFLMWLLTQTNVHTSITFGANEILRLRKQCTTSLFKYVTDFEVIVAHTWRSITKSLNMSPTHIVNICFTANIRKKLKLPKGFYGNAFVLVSAESTVKDLVSFNNLDYCIKCVQQAKSYVDDEEYIMSTIDLLKEKSLIVNESTNLFVSQLNKLGIQDLDFGEGKPFHVDIFDVTYGLLIFPVIGDPNAVRVTIQHPKNSVDKYHHYMTEIESWEQDE</sequence>
<evidence type="ECO:0000313" key="3">
    <source>
        <dbReference type="RefSeq" id="XP_004513916.1"/>
    </source>
</evidence>
<comment type="similarity">
    <text evidence="1">Belongs to the plant acyltransferase family.</text>
</comment>
<dbReference type="InterPro" id="IPR050317">
    <property type="entry name" value="Plant_Fungal_Acyltransferase"/>
</dbReference>
<dbReference type="GO" id="GO:0016747">
    <property type="term" value="F:acyltransferase activity, transferring groups other than amino-acyl groups"/>
    <property type="evidence" value="ECO:0007669"/>
    <property type="project" value="TreeGrafter"/>
</dbReference>
<dbReference type="eggNOG" id="ENOG502QVFU">
    <property type="taxonomic scope" value="Eukaryota"/>
</dbReference>
<evidence type="ECO:0000256" key="1">
    <source>
        <dbReference type="ARBA" id="ARBA00009861"/>
    </source>
</evidence>
<keyword evidence="2" id="KW-1185">Reference proteome</keyword>
<dbReference type="PANTHER" id="PTHR31642">
    <property type="entry name" value="TRICHOTHECENE 3-O-ACETYLTRANSFERASE"/>
    <property type="match status" value="1"/>
</dbReference>
<gene>
    <name evidence="3" type="primary">LOC101512283</name>
</gene>
<dbReference type="SUPFAM" id="SSF52777">
    <property type="entry name" value="CoA-dependent acyltransferases"/>
    <property type="match status" value="1"/>
</dbReference>
<evidence type="ECO:0000313" key="2">
    <source>
        <dbReference type="Proteomes" id="UP000087171"/>
    </source>
</evidence>
<dbReference type="PaxDb" id="3827-XP_004513915.1"/>
<dbReference type="GeneID" id="101512283"/>
<dbReference type="PANTHER" id="PTHR31642:SF5">
    <property type="entry name" value="OS01G0104900 PROTEIN"/>
    <property type="match status" value="1"/>
</dbReference>
<dbReference type="Gene3D" id="3.30.559.10">
    <property type="entry name" value="Chloramphenicol acetyltransferase-like domain"/>
    <property type="match status" value="2"/>
</dbReference>
<proteinExistence type="inferred from homology"/>
<dbReference type="Proteomes" id="UP000087171">
    <property type="component" value="Unplaced"/>
</dbReference>
<protein>
    <submittedName>
        <fullName evidence="3">13-hydroxylupanine O-tigloyltransferase-like isoform X1</fullName>
    </submittedName>
</protein>
<dbReference type="KEGG" id="cam:101512283"/>
<dbReference type="InterPro" id="IPR023213">
    <property type="entry name" value="CAT-like_dom_sf"/>
</dbReference>
<dbReference type="RefSeq" id="XP_004513916.1">
    <property type="nucleotide sequence ID" value="XM_004513859.3"/>
</dbReference>
<organism evidence="2 3">
    <name type="scientific">Cicer arietinum</name>
    <name type="common">Chickpea</name>
    <name type="synonym">Garbanzo</name>
    <dbReference type="NCBI Taxonomy" id="3827"/>
    <lineage>
        <taxon>Eukaryota</taxon>
        <taxon>Viridiplantae</taxon>
        <taxon>Streptophyta</taxon>
        <taxon>Embryophyta</taxon>
        <taxon>Tracheophyta</taxon>
        <taxon>Spermatophyta</taxon>
        <taxon>Magnoliopsida</taxon>
        <taxon>eudicotyledons</taxon>
        <taxon>Gunneridae</taxon>
        <taxon>Pentapetalae</taxon>
        <taxon>rosids</taxon>
        <taxon>fabids</taxon>
        <taxon>Fabales</taxon>
        <taxon>Fabaceae</taxon>
        <taxon>Papilionoideae</taxon>
        <taxon>50 kb inversion clade</taxon>
        <taxon>NPAAA clade</taxon>
        <taxon>Hologalegina</taxon>
        <taxon>IRL clade</taxon>
        <taxon>Cicereae</taxon>
        <taxon>Cicer</taxon>
    </lineage>
</organism>
<name>A0A1S2Z2L6_CICAR</name>
<accession>A0A1S2Z2L6</accession>
<dbReference type="OrthoDB" id="671439at2759"/>